<feature type="domain" description="Calcineurin-like phosphoesterase" evidence="2">
    <location>
        <begin position="5"/>
        <end position="47"/>
    </location>
</feature>
<dbReference type="Proteomes" id="UP000789342">
    <property type="component" value="Unassembled WGS sequence"/>
</dbReference>
<evidence type="ECO:0000256" key="1">
    <source>
        <dbReference type="ARBA" id="ARBA00048336"/>
    </source>
</evidence>
<feature type="non-terminal residue" evidence="3">
    <location>
        <position position="48"/>
    </location>
</feature>
<gene>
    <name evidence="3" type="ORF">AMORRO_LOCUS15847</name>
</gene>
<sequence>DFVDNVETFLLPLALKVRYPNRVTLIRGNYELTQVSEFYDECFQKYGS</sequence>
<dbReference type="Gene3D" id="3.60.21.10">
    <property type="match status" value="1"/>
</dbReference>
<keyword evidence="4" id="KW-1185">Reference proteome</keyword>
<dbReference type="EMBL" id="CAJVPV010040313">
    <property type="protein sequence ID" value="CAG8760054.1"/>
    <property type="molecule type" value="Genomic_DNA"/>
</dbReference>
<organism evidence="3 4">
    <name type="scientific">Acaulospora morrowiae</name>
    <dbReference type="NCBI Taxonomy" id="94023"/>
    <lineage>
        <taxon>Eukaryota</taxon>
        <taxon>Fungi</taxon>
        <taxon>Fungi incertae sedis</taxon>
        <taxon>Mucoromycota</taxon>
        <taxon>Glomeromycotina</taxon>
        <taxon>Glomeromycetes</taxon>
        <taxon>Diversisporales</taxon>
        <taxon>Acaulosporaceae</taxon>
        <taxon>Acaulospora</taxon>
    </lineage>
</organism>
<feature type="non-terminal residue" evidence="3">
    <location>
        <position position="1"/>
    </location>
</feature>
<dbReference type="AlphaFoldDB" id="A0A9N9NV69"/>
<evidence type="ECO:0000313" key="3">
    <source>
        <dbReference type="EMBL" id="CAG8760054.1"/>
    </source>
</evidence>
<reference evidence="3" key="1">
    <citation type="submission" date="2021-06" db="EMBL/GenBank/DDBJ databases">
        <authorList>
            <person name="Kallberg Y."/>
            <person name="Tangrot J."/>
            <person name="Rosling A."/>
        </authorList>
    </citation>
    <scope>NUCLEOTIDE SEQUENCE</scope>
    <source>
        <strain evidence="3">CL551</strain>
    </source>
</reference>
<dbReference type="SUPFAM" id="SSF56300">
    <property type="entry name" value="Metallo-dependent phosphatases"/>
    <property type="match status" value="1"/>
</dbReference>
<evidence type="ECO:0000313" key="4">
    <source>
        <dbReference type="Proteomes" id="UP000789342"/>
    </source>
</evidence>
<dbReference type="InterPro" id="IPR029052">
    <property type="entry name" value="Metallo-depent_PP-like"/>
</dbReference>
<dbReference type="OrthoDB" id="1930084at2759"/>
<comment type="catalytic activity">
    <reaction evidence="1">
        <text>O-phospho-L-threonyl-[protein] + H2O = L-threonyl-[protein] + phosphate</text>
        <dbReference type="Rhea" id="RHEA:47004"/>
        <dbReference type="Rhea" id="RHEA-COMP:11060"/>
        <dbReference type="Rhea" id="RHEA-COMP:11605"/>
        <dbReference type="ChEBI" id="CHEBI:15377"/>
        <dbReference type="ChEBI" id="CHEBI:30013"/>
        <dbReference type="ChEBI" id="CHEBI:43474"/>
        <dbReference type="ChEBI" id="CHEBI:61977"/>
        <dbReference type="EC" id="3.1.3.16"/>
    </reaction>
</comment>
<evidence type="ECO:0000259" key="2">
    <source>
        <dbReference type="Pfam" id="PF00149"/>
    </source>
</evidence>
<dbReference type="Pfam" id="PF00149">
    <property type="entry name" value="Metallophos"/>
    <property type="match status" value="1"/>
</dbReference>
<accession>A0A9N9NV69</accession>
<name>A0A9N9NV69_9GLOM</name>
<protein>
    <submittedName>
        <fullName evidence="3">809_t:CDS:1</fullName>
    </submittedName>
</protein>
<dbReference type="InterPro" id="IPR047129">
    <property type="entry name" value="PPA2-like"/>
</dbReference>
<proteinExistence type="predicted"/>
<dbReference type="PANTHER" id="PTHR45619">
    <property type="entry name" value="SERINE/THREONINE-PROTEIN PHOSPHATASE PP2A-RELATED"/>
    <property type="match status" value="1"/>
</dbReference>
<dbReference type="GO" id="GO:0004722">
    <property type="term" value="F:protein serine/threonine phosphatase activity"/>
    <property type="evidence" value="ECO:0007669"/>
    <property type="project" value="UniProtKB-EC"/>
</dbReference>
<dbReference type="InterPro" id="IPR004843">
    <property type="entry name" value="Calcineurin-like_PHP"/>
</dbReference>
<comment type="caution">
    <text evidence="3">The sequence shown here is derived from an EMBL/GenBank/DDBJ whole genome shotgun (WGS) entry which is preliminary data.</text>
</comment>